<dbReference type="Proteomes" id="UP000789366">
    <property type="component" value="Unassembled WGS sequence"/>
</dbReference>
<gene>
    <name evidence="1" type="ORF">SPELUC_LOCUS10783</name>
</gene>
<evidence type="ECO:0000313" key="2">
    <source>
        <dbReference type="Proteomes" id="UP000789366"/>
    </source>
</evidence>
<evidence type="ECO:0000313" key="1">
    <source>
        <dbReference type="EMBL" id="CAG8691571.1"/>
    </source>
</evidence>
<dbReference type="EMBL" id="CAJVPW010021016">
    <property type="protein sequence ID" value="CAG8691571.1"/>
    <property type="molecule type" value="Genomic_DNA"/>
</dbReference>
<reference evidence="1" key="1">
    <citation type="submission" date="2021-06" db="EMBL/GenBank/DDBJ databases">
        <authorList>
            <person name="Kallberg Y."/>
            <person name="Tangrot J."/>
            <person name="Rosling A."/>
        </authorList>
    </citation>
    <scope>NUCLEOTIDE SEQUENCE</scope>
    <source>
        <strain evidence="1">28 12/20/2015</strain>
    </source>
</reference>
<sequence length="42" mass="4763">DLEHRYNLLLEFGEGGHSKVVRIPNPTYQPPPAPLQKLLSTH</sequence>
<name>A0ACA9PBM9_9GLOM</name>
<accession>A0ACA9PBM9</accession>
<proteinExistence type="predicted"/>
<protein>
    <submittedName>
        <fullName evidence="1">13369_t:CDS:1</fullName>
    </submittedName>
</protein>
<feature type="non-terminal residue" evidence="1">
    <location>
        <position position="1"/>
    </location>
</feature>
<comment type="caution">
    <text evidence="1">The sequence shown here is derived from an EMBL/GenBank/DDBJ whole genome shotgun (WGS) entry which is preliminary data.</text>
</comment>
<keyword evidence="2" id="KW-1185">Reference proteome</keyword>
<organism evidence="1 2">
    <name type="scientific">Cetraspora pellucida</name>
    <dbReference type="NCBI Taxonomy" id="1433469"/>
    <lineage>
        <taxon>Eukaryota</taxon>
        <taxon>Fungi</taxon>
        <taxon>Fungi incertae sedis</taxon>
        <taxon>Mucoromycota</taxon>
        <taxon>Glomeromycotina</taxon>
        <taxon>Glomeromycetes</taxon>
        <taxon>Diversisporales</taxon>
        <taxon>Gigasporaceae</taxon>
        <taxon>Cetraspora</taxon>
    </lineage>
</organism>